<reference evidence="3 4" key="1">
    <citation type="submission" date="2016-12" db="EMBL/GenBank/DDBJ databases">
        <title>The genomes of Aspergillus section Nigri reveals drivers in fungal speciation.</title>
        <authorList>
            <consortium name="DOE Joint Genome Institute"/>
            <person name="Vesth T.C."/>
            <person name="Nybo J."/>
            <person name="Theobald S."/>
            <person name="Brandl J."/>
            <person name="Frisvad J.C."/>
            <person name="Nielsen K.F."/>
            <person name="Lyhne E.K."/>
            <person name="Kogle M.E."/>
            <person name="Kuo A."/>
            <person name="Riley R."/>
            <person name="Clum A."/>
            <person name="Nolan M."/>
            <person name="Lipzen A."/>
            <person name="Salamov A."/>
            <person name="Henrissat B."/>
            <person name="Wiebenga A."/>
            <person name="De Vries R.P."/>
            <person name="Grigoriev I.V."/>
            <person name="Mortensen U.H."/>
            <person name="Andersen M.R."/>
            <person name="Baker S.E."/>
        </authorList>
    </citation>
    <scope>NUCLEOTIDE SEQUENCE [LARGE SCALE GENOMIC DNA]</scope>
    <source>
        <strain evidence="3 4">IBT 23096</strain>
    </source>
</reference>
<feature type="compositionally biased region" description="Low complexity" evidence="1">
    <location>
        <begin position="39"/>
        <end position="69"/>
    </location>
</feature>
<sequence length="354" mass="38013">MVPLAFLARLLLLLAIVNTGTLARRGGGDHDGDGDSDSDGSSSSDEGGSSGGDDSSSSSGCGSETPSSGLGINDLVPSISSNWTSQSGARAVPNPTIYDGSYFRGEAHLSYNMTTGPECQKLKELRLLGYAWIGPLPPYPKGAQNPFAIGFKAWQSNAAVSEIHTSYPKIRWEGDMCASEPDLFRITTTTGSVSRTSAWDIMTLDVSADSAISDAVQFNATTIQDLSDPISQYDAMFRLREGTCLREDTEMHWPDTTVMEGSVTNTTINLKFSGSVDENSTQLYVGMDKDLKVNFTVTFSGQFDSVNSTHALEVEKGNNTLTWVANDAPTIGTSGWVGRLVWIIGVQTVIWSLW</sequence>
<organism evidence="3 4">
    <name type="scientific">Aspergillus steynii IBT 23096</name>
    <dbReference type="NCBI Taxonomy" id="1392250"/>
    <lineage>
        <taxon>Eukaryota</taxon>
        <taxon>Fungi</taxon>
        <taxon>Dikarya</taxon>
        <taxon>Ascomycota</taxon>
        <taxon>Pezizomycotina</taxon>
        <taxon>Eurotiomycetes</taxon>
        <taxon>Eurotiomycetidae</taxon>
        <taxon>Eurotiales</taxon>
        <taxon>Aspergillaceae</taxon>
        <taxon>Aspergillus</taxon>
        <taxon>Aspergillus subgen. Circumdati</taxon>
    </lineage>
</organism>
<feature type="region of interest" description="Disordered" evidence="1">
    <location>
        <begin position="23"/>
        <end position="69"/>
    </location>
</feature>
<dbReference type="OrthoDB" id="4869700at2759"/>
<evidence type="ECO:0008006" key="5">
    <source>
        <dbReference type="Google" id="ProtNLM"/>
    </source>
</evidence>
<gene>
    <name evidence="3" type="ORF">P170DRAFT_436463</name>
</gene>
<keyword evidence="2" id="KW-0732">Signal</keyword>
<feature type="signal peptide" evidence="2">
    <location>
        <begin position="1"/>
        <end position="23"/>
    </location>
</feature>
<keyword evidence="4" id="KW-1185">Reference proteome</keyword>
<dbReference type="GeneID" id="36556860"/>
<dbReference type="EMBL" id="MSFO01000004">
    <property type="protein sequence ID" value="PLB48685.1"/>
    <property type="molecule type" value="Genomic_DNA"/>
</dbReference>
<accession>A0A2I2G748</accession>
<feature type="chain" id="PRO_5014168457" description="Concanavalin A-like lectin/glucanase" evidence="2">
    <location>
        <begin position="24"/>
        <end position="354"/>
    </location>
</feature>
<comment type="caution">
    <text evidence="3">The sequence shown here is derived from an EMBL/GenBank/DDBJ whole genome shotgun (WGS) entry which is preliminary data.</text>
</comment>
<dbReference type="RefSeq" id="XP_024703987.1">
    <property type="nucleotide sequence ID" value="XM_024849161.1"/>
</dbReference>
<dbReference type="VEuPathDB" id="FungiDB:P170DRAFT_436463"/>
<proteinExistence type="predicted"/>
<evidence type="ECO:0000313" key="3">
    <source>
        <dbReference type="EMBL" id="PLB48685.1"/>
    </source>
</evidence>
<evidence type="ECO:0000256" key="2">
    <source>
        <dbReference type="SAM" id="SignalP"/>
    </source>
</evidence>
<dbReference type="AlphaFoldDB" id="A0A2I2G748"/>
<evidence type="ECO:0000313" key="4">
    <source>
        <dbReference type="Proteomes" id="UP000234275"/>
    </source>
</evidence>
<dbReference type="Proteomes" id="UP000234275">
    <property type="component" value="Unassembled WGS sequence"/>
</dbReference>
<name>A0A2I2G748_9EURO</name>
<evidence type="ECO:0000256" key="1">
    <source>
        <dbReference type="SAM" id="MobiDB-lite"/>
    </source>
</evidence>
<protein>
    <recommendedName>
        <fullName evidence="5">Concanavalin A-like lectin/glucanase</fullName>
    </recommendedName>
</protein>